<keyword evidence="2" id="KW-1185">Reference proteome</keyword>
<sequence length="146" mass="16999">MRNYFNIIIVFLILFSCNKIETGETLEKKDLDNIKSLKLLKDGEIIFGFYSEYKKSVAGSFFTNQRIASYWVDERNSKKNEINSAYYKEIVEIDTVFNAGATYTPYILVTKTNGKSFKVRVDGDKKEIKTFFEGAIRQWKIKGTLR</sequence>
<dbReference type="PROSITE" id="PS51257">
    <property type="entry name" value="PROKAR_LIPOPROTEIN"/>
    <property type="match status" value="1"/>
</dbReference>
<evidence type="ECO:0000313" key="2">
    <source>
        <dbReference type="Proteomes" id="UP000640614"/>
    </source>
</evidence>
<protein>
    <recommendedName>
        <fullName evidence="3">Lipoprotein</fullName>
    </recommendedName>
</protein>
<name>A0ABR9TME0_9FLAO</name>
<comment type="caution">
    <text evidence="1">The sequence shown here is derived from an EMBL/GenBank/DDBJ whole genome shotgun (WGS) entry which is preliminary data.</text>
</comment>
<proteinExistence type="predicted"/>
<gene>
    <name evidence="1" type="ORF">C4F50_16320</name>
</gene>
<evidence type="ECO:0000313" key="1">
    <source>
        <dbReference type="EMBL" id="MBE8726490.1"/>
    </source>
</evidence>
<dbReference type="RefSeq" id="WP_194139667.1">
    <property type="nucleotide sequence ID" value="NZ_PRDM01000003.1"/>
</dbReference>
<reference evidence="1 2" key="1">
    <citation type="submission" date="2018-07" db="EMBL/GenBank/DDBJ databases">
        <title>Genome assembly of strain KB82.</title>
        <authorList>
            <person name="Kukolya J."/>
            <person name="Horvath B."/>
            <person name="Nagy I."/>
            <person name="Toth A."/>
        </authorList>
    </citation>
    <scope>NUCLEOTIDE SEQUENCE [LARGE SCALE GENOMIC DNA]</scope>
    <source>
        <strain evidence="1 2">Kb82</strain>
    </source>
</reference>
<organism evidence="1 2">
    <name type="scientific">Flavobacterium hungaricum</name>
    <dbReference type="NCBI Taxonomy" id="2082725"/>
    <lineage>
        <taxon>Bacteria</taxon>
        <taxon>Pseudomonadati</taxon>
        <taxon>Bacteroidota</taxon>
        <taxon>Flavobacteriia</taxon>
        <taxon>Flavobacteriales</taxon>
        <taxon>Flavobacteriaceae</taxon>
        <taxon>Flavobacterium</taxon>
    </lineage>
</organism>
<evidence type="ECO:0008006" key="3">
    <source>
        <dbReference type="Google" id="ProtNLM"/>
    </source>
</evidence>
<dbReference type="Proteomes" id="UP000640614">
    <property type="component" value="Unassembled WGS sequence"/>
</dbReference>
<accession>A0ABR9TME0</accession>
<dbReference type="EMBL" id="PRDM01000003">
    <property type="protein sequence ID" value="MBE8726490.1"/>
    <property type="molecule type" value="Genomic_DNA"/>
</dbReference>